<dbReference type="EnsemblPlants" id="PGSC0003DMT400081990">
    <property type="protein sequence ID" value="PGSC0003DMT400081990"/>
    <property type="gene ID" value="PGSC0003DMG400032191"/>
</dbReference>
<protein>
    <submittedName>
        <fullName evidence="1">Transcription or splicing factor</fullName>
    </submittedName>
</protein>
<dbReference type="PaxDb" id="4113-PGSC0003DMT400081990"/>
<name>M1D5F0_SOLTU</name>
<dbReference type="InterPro" id="IPR036612">
    <property type="entry name" value="KH_dom_type_1_sf"/>
</dbReference>
<accession>M1D5F0</accession>
<dbReference type="Gene3D" id="3.30.1370.10">
    <property type="entry name" value="K Homology domain, type 1"/>
    <property type="match status" value="1"/>
</dbReference>
<evidence type="ECO:0000313" key="2">
    <source>
        <dbReference type="Proteomes" id="UP000011115"/>
    </source>
</evidence>
<organism evidence="1 2">
    <name type="scientific">Solanum tuberosum</name>
    <name type="common">Potato</name>
    <dbReference type="NCBI Taxonomy" id="4113"/>
    <lineage>
        <taxon>Eukaryota</taxon>
        <taxon>Viridiplantae</taxon>
        <taxon>Streptophyta</taxon>
        <taxon>Embryophyta</taxon>
        <taxon>Tracheophyta</taxon>
        <taxon>Spermatophyta</taxon>
        <taxon>Magnoliopsida</taxon>
        <taxon>eudicotyledons</taxon>
        <taxon>Gunneridae</taxon>
        <taxon>Pentapetalae</taxon>
        <taxon>asterids</taxon>
        <taxon>lamiids</taxon>
        <taxon>Solanales</taxon>
        <taxon>Solanaceae</taxon>
        <taxon>Solanoideae</taxon>
        <taxon>Solaneae</taxon>
        <taxon>Solanum</taxon>
    </lineage>
</organism>
<reference evidence="1" key="2">
    <citation type="submission" date="2015-06" db="UniProtKB">
        <authorList>
            <consortium name="EnsemblPlants"/>
        </authorList>
    </citation>
    <scope>IDENTIFICATION</scope>
    <source>
        <strain evidence="1">DM1-3 516 R44</strain>
    </source>
</reference>
<sequence length="95" mass="10427">MEILKLNPSYKPPAGYKPVPKEAKIPVPVEVTSGETDSGAYEEMHVQVSAETYEKVDAAVALIELLVTPASMTPAPQPQKRQVMEKLFPLKQHLA</sequence>
<dbReference type="Gramene" id="PGSC0003DMT400081990">
    <property type="protein sequence ID" value="PGSC0003DMT400081990"/>
    <property type="gene ID" value="PGSC0003DMG400032191"/>
</dbReference>
<dbReference type="STRING" id="4113.M1D5F0"/>
<reference evidence="2" key="1">
    <citation type="journal article" date="2011" name="Nature">
        <title>Genome sequence and analysis of the tuber crop potato.</title>
        <authorList>
            <consortium name="The Potato Genome Sequencing Consortium"/>
        </authorList>
    </citation>
    <scope>NUCLEOTIDE SEQUENCE [LARGE SCALE GENOMIC DNA]</scope>
    <source>
        <strain evidence="2">cv. DM1-3 516 R44</strain>
    </source>
</reference>
<evidence type="ECO:0000313" key="1">
    <source>
        <dbReference type="EnsemblPlants" id="PGSC0003DMT400081990"/>
    </source>
</evidence>
<dbReference type="AlphaFoldDB" id="M1D5F0"/>
<dbReference type="Proteomes" id="UP000011115">
    <property type="component" value="Unassembled WGS sequence"/>
</dbReference>
<dbReference type="InParanoid" id="M1D5F0"/>
<proteinExistence type="predicted"/>
<dbReference type="HOGENOM" id="CLU_2376858_0_0_1"/>
<keyword evidence="2" id="KW-1185">Reference proteome</keyword>
<dbReference type="GO" id="GO:0003723">
    <property type="term" value="F:RNA binding"/>
    <property type="evidence" value="ECO:0007669"/>
    <property type="project" value="InterPro"/>
</dbReference>